<evidence type="ECO:0000256" key="3">
    <source>
        <dbReference type="ARBA" id="ARBA00010214"/>
    </source>
</evidence>
<evidence type="ECO:0000256" key="14">
    <source>
        <dbReference type="ARBA" id="ARBA00022840"/>
    </source>
</evidence>
<protein>
    <recommendedName>
        <fullName evidence="6">Bifunctional riboflavin kinase/FMN adenylyltransferase</fullName>
        <ecNumber evidence="4">2.7.1.26</ecNumber>
        <ecNumber evidence="5">2.7.7.2</ecNumber>
    </recommendedName>
</protein>
<evidence type="ECO:0000256" key="17">
    <source>
        <dbReference type="ARBA" id="ARBA00049494"/>
    </source>
</evidence>
<dbReference type="InterPro" id="IPR014729">
    <property type="entry name" value="Rossmann-like_a/b/a_fold"/>
</dbReference>
<dbReference type="GO" id="GO:0009398">
    <property type="term" value="P:FMN biosynthetic process"/>
    <property type="evidence" value="ECO:0007669"/>
    <property type="project" value="UniProtKB-UniPathway"/>
</dbReference>
<keyword evidence="7" id="KW-0285">Flavoprotein</keyword>
<dbReference type="GO" id="GO:0009231">
    <property type="term" value="P:riboflavin biosynthetic process"/>
    <property type="evidence" value="ECO:0007669"/>
    <property type="project" value="InterPro"/>
</dbReference>
<dbReference type="PANTHER" id="PTHR22749">
    <property type="entry name" value="RIBOFLAVIN KINASE/FMN ADENYLYLTRANSFERASE"/>
    <property type="match status" value="1"/>
</dbReference>
<reference evidence="19 20" key="1">
    <citation type="journal article" date="2016" name="Nat. Commun.">
        <title>Thousands of microbial genomes shed light on interconnected biogeochemical processes in an aquifer system.</title>
        <authorList>
            <person name="Anantharaman K."/>
            <person name="Brown C.T."/>
            <person name="Hug L.A."/>
            <person name="Sharon I."/>
            <person name="Castelle C.J."/>
            <person name="Probst A.J."/>
            <person name="Thomas B.C."/>
            <person name="Singh A."/>
            <person name="Wilkins M.J."/>
            <person name="Karaoz U."/>
            <person name="Brodie E.L."/>
            <person name="Williams K.H."/>
            <person name="Hubbard S.S."/>
            <person name="Banfield J.F."/>
        </authorList>
    </citation>
    <scope>NUCLEOTIDE SEQUENCE [LARGE SCALE GENOMIC DNA]</scope>
    <source>
        <strain evidence="20">RIFCSPLOWO2_12_FULL_64_10</strain>
    </source>
</reference>
<evidence type="ECO:0000256" key="6">
    <source>
        <dbReference type="ARBA" id="ARBA00018483"/>
    </source>
</evidence>
<evidence type="ECO:0000313" key="19">
    <source>
        <dbReference type="EMBL" id="OGG44310.1"/>
    </source>
</evidence>
<evidence type="ECO:0000256" key="11">
    <source>
        <dbReference type="ARBA" id="ARBA00022741"/>
    </source>
</evidence>
<evidence type="ECO:0000256" key="16">
    <source>
        <dbReference type="ARBA" id="ARBA00047880"/>
    </source>
</evidence>
<dbReference type="EC" id="2.7.1.26" evidence="4"/>
<dbReference type="FunFam" id="3.40.50.620:FF:000021">
    <property type="entry name" value="Riboflavin biosynthesis protein"/>
    <property type="match status" value="1"/>
</dbReference>
<name>A0A1F6C567_HANXR</name>
<keyword evidence="9" id="KW-0808">Transferase</keyword>
<dbReference type="SUPFAM" id="SSF82114">
    <property type="entry name" value="Riboflavin kinase-like"/>
    <property type="match status" value="1"/>
</dbReference>
<dbReference type="CDD" id="cd02064">
    <property type="entry name" value="FAD_synthetase_N"/>
    <property type="match status" value="1"/>
</dbReference>
<keyword evidence="11" id="KW-0547">Nucleotide-binding</keyword>
<dbReference type="AlphaFoldDB" id="A0A1F6C567"/>
<dbReference type="EC" id="2.7.7.2" evidence="5"/>
<evidence type="ECO:0000256" key="4">
    <source>
        <dbReference type="ARBA" id="ARBA00012105"/>
    </source>
</evidence>
<dbReference type="InterPro" id="IPR015865">
    <property type="entry name" value="Riboflavin_kinase_bac/euk"/>
</dbReference>
<dbReference type="GO" id="GO:0003919">
    <property type="term" value="F:FMN adenylyltransferase activity"/>
    <property type="evidence" value="ECO:0007669"/>
    <property type="project" value="UniProtKB-EC"/>
</dbReference>
<dbReference type="Gene3D" id="3.40.50.620">
    <property type="entry name" value="HUPs"/>
    <property type="match status" value="1"/>
</dbReference>
<evidence type="ECO:0000256" key="12">
    <source>
        <dbReference type="ARBA" id="ARBA00022777"/>
    </source>
</evidence>
<comment type="caution">
    <text evidence="19">The sequence shown here is derived from an EMBL/GenBank/DDBJ whole genome shotgun (WGS) entry which is preliminary data.</text>
</comment>
<sequence length="279" mass="30838">MSQDKSVEVGANLAIGVFDGVHRGHHDIVGQMVEQSKREGLPAVCFTFDPDPDEVLHPERRPQALASVPERVELLKSIGVSSVDVLAFTAEIANRSAEEFLKWVRREYDVRGLWGGSDFALGRGREGTIDALRGIGASLGFEVHRVEPLVEGGRVVSSTWIRELLREGDVRMAAKLLGRNYGLRAEVVSGAQRGRDLGFPTANMVLPPGRVLPADGVYFVEVERNGTWLRGVSSLGPRPTFGEEEPLLETYILDFEGDVYGDLLEVRFVERIRALARFE</sequence>
<evidence type="ECO:0000256" key="10">
    <source>
        <dbReference type="ARBA" id="ARBA00022695"/>
    </source>
</evidence>
<keyword evidence="10" id="KW-0548">Nucleotidyltransferase</keyword>
<evidence type="ECO:0000256" key="1">
    <source>
        <dbReference type="ARBA" id="ARBA00004726"/>
    </source>
</evidence>
<keyword evidence="12" id="KW-0418">Kinase</keyword>
<dbReference type="PANTHER" id="PTHR22749:SF6">
    <property type="entry name" value="RIBOFLAVIN KINASE"/>
    <property type="match status" value="1"/>
</dbReference>
<evidence type="ECO:0000256" key="15">
    <source>
        <dbReference type="ARBA" id="ARBA00023268"/>
    </source>
</evidence>
<dbReference type="GO" id="GO:0008531">
    <property type="term" value="F:riboflavin kinase activity"/>
    <property type="evidence" value="ECO:0007669"/>
    <property type="project" value="UniProtKB-EC"/>
</dbReference>
<evidence type="ECO:0000256" key="5">
    <source>
        <dbReference type="ARBA" id="ARBA00012393"/>
    </source>
</evidence>
<dbReference type="InterPro" id="IPR023465">
    <property type="entry name" value="Riboflavin_kinase_dom_sf"/>
</dbReference>
<dbReference type="Pfam" id="PF01687">
    <property type="entry name" value="Flavokinase"/>
    <property type="match status" value="1"/>
</dbReference>
<comment type="catalytic activity">
    <reaction evidence="17">
        <text>FMN + ATP + H(+) = FAD + diphosphate</text>
        <dbReference type="Rhea" id="RHEA:17237"/>
        <dbReference type="ChEBI" id="CHEBI:15378"/>
        <dbReference type="ChEBI" id="CHEBI:30616"/>
        <dbReference type="ChEBI" id="CHEBI:33019"/>
        <dbReference type="ChEBI" id="CHEBI:57692"/>
        <dbReference type="ChEBI" id="CHEBI:58210"/>
        <dbReference type="EC" id="2.7.7.2"/>
    </reaction>
</comment>
<comment type="catalytic activity">
    <reaction evidence="16">
        <text>riboflavin + ATP = FMN + ADP + H(+)</text>
        <dbReference type="Rhea" id="RHEA:14357"/>
        <dbReference type="ChEBI" id="CHEBI:15378"/>
        <dbReference type="ChEBI" id="CHEBI:30616"/>
        <dbReference type="ChEBI" id="CHEBI:57986"/>
        <dbReference type="ChEBI" id="CHEBI:58210"/>
        <dbReference type="ChEBI" id="CHEBI:456216"/>
        <dbReference type="EC" id="2.7.1.26"/>
    </reaction>
</comment>
<dbReference type="InterPro" id="IPR023468">
    <property type="entry name" value="Riboflavin_kinase"/>
</dbReference>
<dbReference type="InterPro" id="IPR015864">
    <property type="entry name" value="FAD_synthase"/>
</dbReference>
<comment type="pathway">
    <text evidence="1">Cofactor biosynthesis; FAD biosynthesis; FAD from FMN: step 1/1.</text>
</comment>
<dbReference type="InterPro" id="IPR002606">
    <property type="entry name" value="Riboflavin_kinase_bac"/>
</dbReference>
<dbReference type="SMART" id="SM00904">
    <property type="entry name" value="Flavokinase"/>
    <property type="match status" value="1"/>
</dbReference>
<dbReference type="GO" id="GO:0006747">
    <property type="term" value="P:FAD biosynthetic process"/>
    <property type="evidence" value="ECO:0007669"/>
    <property type="project" value="UniProtKB-UniPathway"/>
</dbReference>
<feature type="domain" description="Riboflavin kinase" evidence="18">
    <location>
        <begin position="176"/>
        <end position="279"/>
    </location>
</feature>
<dbReference type="NCBIfam" id="TIGR00083">
    <property type="entry name" value="ribF"/>
    <property type="match status" value="1"/>
</dbReference>
<keyword evidence="13" id="KW-0274">FAD</keyword>
<dbReference type="Gene3D" id="2.40.30.30">
    <property type="entry name" value="Riboflavin kinase-like"/>
    <property type="match status" value="1"/>
</dbReference>
<evidence type="ECO:0000256" key="9">
    <source>
        <dbReference type="ARBA" id="ARBA00022679"/>
    </source>
</evidence>
<organism evidence="19 20">
    <name type="scientific">Handelsmanbacteria sp. (strain RIFCSPLOWO2_12_FULL_64_10)</name>
    <dbReference type="NCBI Taxonomy" id="1817868"/>
    <lineage>
        <taxon>Bacteria</taxon>
        <taxon>Candidatus Handelsmaniibacteriota</taxon>
    </lineage>
</organism>
<evidence type="ECO:0000313" key="20">
    <source>
        <dbReference type="Proteomes" id="UP000178606"/>
    </source>
</evidence>
<dbReference type="UniPathway" id="UPA00277">
    <property type="reaction ID" value="UER00407"/>
</dbReference>
<evidence type="ECO:0000256" key="8">
    <source>
        <dbReference type="ARBA" id="ARBA00022643"/>
    </source>
</evidence>
<feature type="non-terminal residue" evidence="19">
    <location>
        <position position="279"/>
    </location>
</feature>
<comment type="similarity">
    <text evidence="3">Belongs to the RibF family.</text>
</comment>
<evidence type="ECO:0000256" key="7">
    <source>
        <dbReference type="ARBA" id="ARBA00022630"/>
    </source>
</evidence>
<evidence type="ECO:0000259" key="18">
    <source>
        <dbReference type="SMART" id="SM00904"/>
    </source>
</evidence>
<dbReference type="PIRSF" id="PIRSF004491">
    <property type="entry name" value="FAD_Synth"/>
    <property type="match status" value="1"/>
</dbReference>
<gene>
    <name evidence="19" type="ORF">A3F84_23240</name>
</gene>
<proteinExistence type="inferred from homology"/>
<dbReference type="SUPFAM" id="SSF52374">
    <property type="entry name" value="Nucleotidylyl transferase"/>
    <property type="match status" value="1"/>
</dbReference>
<keyword evidence="14" id="KW-0067">ATP-binding</keyword>
<keyword evidence="8" id="KW-0288">FMN</keyword>
<dbReference type="Proteomes" id="UP000178606">
    <property type="component" value="Unassembled WGS sequence"/>
</dbReference>
<accession>A0A1F6C567</accession>
<keyword evidence="15" id="KW-0511">Multifunctional enzyme</keyword>
<dbReference type="UniPathway" id="UPA00276">
    <property type="reaction ID" value="UER00406"/>
</dbReference>
<evidence type="ECO:0000256" key="13">
    <source>
        <dbReference type="ARBA" id="ARBA00022827"/>
    </source>
</evidence>
<evidence type="ECO:0000256" key="2">
    <source>
        <dbReference type="ARBA" id="ARBA00005201"/>
    </source>
</evidence>
<dbReference type="Pfam" id="PF06574">
    <property type="entry name" value="FAD_syn"/>
    <property type="match status" value="1"/>
</dbReference>
<dbReference type="GO" id="GO:0005524">
    <property type="term" value="F:ATP binding"/>
    <property type="evidence" value="ECO:0007669"/>
    <property type="project" value="UniProtKB-KW"/>
</dbReference>
<comment type="pathway">
    <text evidence="2">Cofactor biosynthesis; FMN biosynthesis; FMN from riboflavin (ATP route): step 1/1.</text>
</comment>
<dbReference type="EMBL" id="MFKF01000407">
    <property type="protein sequence ID" value="OGG44310.1"/>
    <property type="molecule type" value="Genomic_DNA"/>
</dbReference>